<comment type="caution">
    <text evidence="2">The sequence shown here is derived from an EMBL/GenBank/DDBJ whole genome shotgun (WGS) entry which is preliminary data.</text>
</comment>
<dbReference type="EMBL" id="JAJSPL020000002">
    <property type="protein sequence ID" value="KAK7748660.1"/>
    <property type="molecule type" value="Genomic_DNA"/>
</dbReference>
<proteinExistence type="predicted"/>
<feature type="region of interest" description="Disordered" evidence="1">
    <location>
        <begin position="438"/>
        <end position="489"/>
    </location>
</feature>
<gene>
    <name evidence="2" type="ORF">SLS53_000681</name>
</gene>
<feature type="compositionally biased region" description="Basic residues" evidence="1">
    <location>
        <begin position="1"/>
        <end position="10"/>
    </location>
</feature>
<keyword evidence="3" id="KW-1185">Reference proteome</keyword>
<accession>A0AAN9ULE3</accession>
<dbReference type="GO" id="GO:0031047">
    <property type="term" value="P:regulatory ncRNA-mediated gene silencing"/>
    <property type="evidence" value="ECO:0007669"/>
    <property type="project" value="InterPro"/>
</dbReference>
<feature type="compositionally biased region" description="Acidic residues" evidence="1">
    <location>
        <begin position="449"/>
        <end position="458"/>
    </location>
</feature>
<dbReference type="Pfam" id="PF09692">
    <property type="entry name" value="Arb1"/>
    <property type="match status" value="1"/>
</dbReference>
<evidence type="ECO:0000256" key="1">
    <source>
        <dbReference type="SAM" id="MobiDB-lite"/>
    </source>
</evidence>
<dbReference type="InterPro" id="IPR018606">
    <property type="entry name" value="Arb1"/>
</dbReference>
<evidence type="ECO:0000313" key="2">
    <source>
        <dbReference type="EMBL" id="KAK7748660.1"/>
    </source>
</evidence>
<feature type="compositionally biased region" description="Basic and acidic residues" evidence="1">
    <location>
        <begin position="464"/>
        <end position="487"/>
    </location>
</feature>
<dbReference type="Proteomes" id="UP001320245">
    <property type="component" value="Unassembled WGS sequence"/>
</dbReference>
<organism evidence="2 3">
    <name type="scientific">Cytospora paraplurivora</name>
    <dbReference type="NCBI Taxonomy" id="2898453"/>
    <lineage>
        <taxon>Eukaryota</taxon>
        <taxon>Fungi</taxon>
        <taxon>Dikarya</taxon>
        <taxon>Ascomycota</taxon>
        <taxon>Pezizomycotina</taxon>
        <taxon>Sordariomycetes</taxon>
        <taxon>Sordariomycetidae</taxon>
        <taxon>Diaporthales</taxon>
        <taxon>Cytosporaceae</taxon>
        <taxon>Cytospora</taxon>
    </lineage>
</organism>
<reference evidence="2 3" key="1">
    <citation type="journal article" date="2023" name="PLoS ONE">
        <title>Cytospora paraplurivora sp. nov. isolated from orchards with fruit tree decline syndrome in Ontario, Canada.</title>
        <authorList>
            <person name="Ilyukhin E."/>
            <person name="Nguyen H.D.T."/>
            <person name="Castle A.J."/>
            <person name="Ellouze W."/>
        </authorList>
    </citation>
    <scope>NUCLEOTIDE SEQUENCE [LARGE SCALE GENOMIC DNA]</scope>
    <source>
        <strain evidence="2 3">FDS-564</strain>
    </source>
</reference>
<evidence type="ECO:0000313" key="3">
    <source>
        <dbReference type="Proteomes" id="UP001320245"/>
    </source>
</evidence>
<sequence length="502" mass="56849">MSSRAKKSKAARGETSLNKSRGSGFEDGYADPPLTPAEHATEAKLYDLRNRSFPERIEECIQRYTSRRRMTSERLNVFHKYLALGGIDISQRQFTGTAKHVKDMKESDTYDADEIRSMTSNEVLYRGCEGIGKWFNPYYPEHWDVDFAGVVAGYLGDWLPKSTGLWSPENKLAVDTTLNFLKYVRHHDVCPEYADNLADACRICELASTEIPKIAFLGTSMPGDFNLACRILFCGTGKVSGAPQSSVATKDVLYEEYMDDNTNNWGAWATGVIAPNDFDAERVFKTTISIQEPDLIDRVLLMNERPFQVSKTYEDAYIVKEIIFSDDDTVDVYRGVKGKDGQTRAISPIGRVLLLPTIIEDGWDNHPTLAEGRADNPGRPLSIYMEHNIMENMVVAMKMQLTICELDVGISFIKECTEVLPSFHLFLPQALMMNYKAPKPNERLPPSVDDPDVEDQQMDDLLASEDKETEKLERGLDPELDRQMREAEENEALIRTMERVKV</sequence>
<protein>
    <submittedName>
        <fullName evidence="2">Uncharacterized protein</fullName>
    </submittedName>
</protein>
<dbReference type="AlphaFoldDB" id="A0AAN9ULE3"/>
<name>A0AAN9ULE3_9PEZI</name>
<feature type="region of interest" description="Disordered" evidence="1">
    <location>
        <begin position="1"/>
        <end position="36"/>
    </location>
</feature>
<dbReference type="GO" id="GO:0033167">
    <property type="term" value="C:ARC complex"/>
    <property type="evidence" value="ECO:0007669"/>
    <property type="project" value="InterPro"/>
</dbReference>